<accession>A0AA42BMU1</accession>
<dbReference type="AlphaFoldDB" id="A0AA42BMU1"/>
<feature type="domain" description="Capsule synthesis protein CapA" evidence="2">
    <location>
        <begin position="54"/>
        <end position="297"/>
    </location>
</feature>
<organism evidence="3 4">
    <name type="scientific">Ectobacillus ponti</name>
    <dbReference type="NCBI Taxonomy" id="2961894"/>
    <lineage>
        <taxon>Bacteria</taxon>
        <taxon>Bacillati</taxon>
        <taxon>Bacillota</taxon>
        <taxon>Bacilli</taxon>
        <taxon>Bacillales</taxon>
        <taxon>Bacillaceae</taxon>
        <taxon>Ectobacillus</taxon>
    </lineage>
</organism>
<name>A0AA42BMU1_9BACI</name>
<evidence type="ECO:0000259" key="2">
    <source>
        <dbReference type="SMART" id="SM00854"/>
    </source>
</evidence>
<comment type="similarity">
    <text evidence="1">Belongs to the CapA family.</text>
</comment>
<evidence type="ECO:0000256" key="1">
    <source>
        <dbReference type="ARBA" id="ARBA00005662"/>
    </source>
</evidence>
<sequence>MKTRIALIILLFLAAVGIAFLLLLPKQETPSPAKGAKPPAPQAQPEKPAGHTVRLTAVGDVLIHDRVYNDAKTGTSYDFKPMLASMKPYIEPADAAFVNQESVVGGAELGLSTYPSFNSPVEIADALKDTGFDVIGTANNHALDRGEKALRNSIAYWNKLGLLHTGTFESEADRENIRTFTKNGITFSVLAYTFGTNGIRSPQPYLVNYIDRERMKRDVAKAKQLSDAVVVMLHFGTEFETMPNTEQQSLAQYLTDLGVTIIFGHHPHVLQPPAFLTGKNGQQTFVAYSLGNFLAGQENQTTWFGGVMNIQVNKDAAGHVTVANPSFLPTLNYSKQAHGYRVLPLENVTKEQYPDAPAQYAAVVKHMRTFIPDLQIVQAK</sequence>
<dbReference type="InterPro" id="IPR029052">
    <property type="entry name" value="Metallo-depent_PP-like"/>
</dbReference>
<dbReference type="EMBL" id="JANCLT010000001">
    <property type="protein sequence ID" value="MCP8966987.1"/>
    <property type="molecule type" value="Genomic_DNA"/>
</dbReference>
<gene>
    <name evidence="3" type="ORF">NK662_00360</name>
</gene>
<dbReference type="Proteomes" id="UP001156102">
    <property type="component" value="Unassembled WGS sequence"/>
</dbReference>
<proteinExistence type="inferred from homology"/>
<dbReference type="Pfam" id="PF09587">
    <property type="entry name" value="PGA_cap"/>
    <property type="match status" value="1"/>
</dbReference>
<dbReference type="InterPro" id="IPR019079">
    <property type="entry name" value="Capsule_synth_CapA"/>
</dbReference>
<evidence type="ECO:0000313" key="3">
    <source>
        <dbReference type="EMBL" id="MCP8966987.1"/>
    </source>
</evidence>
<comment type="caution">
    <text evidence="3">The sequence shown here is derived from an EMBL/GenBank/DDBJ whole genome shotgun (WGS) entry which is preliminary data.</text>
</comment>
<dbReference type="CDD" id="cd07381">
    <property type="entry name" value="MPP_CapA"/>
    <property type="match status" value="1"/>
</dbReference>
<dbReference type="RefSeq" id="WP_254756217.1">
    <property type="nucleotide sequence ID" value="NZ_JANCLT010000001.1"/>
</dbReference>
<evidence type="ECO:0000313" key="4">
    <source>
        <dbReference type="Proteomes" id="UP001156102"/>
    </source>
</evidence>
<dbReference type="InterPro" id="IPR052169">
    <property type="entry name" value="CW_Biosynth-Accessory"/>
</dbReference>
<dbReference type="SUPFAM" id="SSF56300">
    <property type="entry name" value="Metallo-dependent phosphatases"/>
    <property type="match status" value="1"/>
</dbReference>
<dbReference type="Gene3D" id="3.60.21.10">
    <property type="match status" value="1"/>
</dbReference>
<dbReference type="PANTHER" id="PTHR33393:SF12">
    <property type="entry name" value="CAPSULE BIOSYNTHESIS PROTEIN CAPA"/>
    <property type="match status" value="1"/>
</dbReference>
<dbReference type="PANTHER" id="PTHR33393">
    <property type="entry name" value="POLYGLUTAMINE SYNTHESIS ACCESSORY PROTEIN RV0574C-RELATED"/>
    <property type="match status" value="1"/>
</dbReference>
<dbReference type="SMART" id="SM00854">
    <property type="entry name" value="PGA_cap"/>
    <property type="match status" value="1"/>
</dbReference>
<protein>
    <submittedName>
        <fullName evidence="3">CapA family protein</fullName>
    </submittedName>
</protein>
<reference evidence="3" key="1">
    <citation type="submission" date="2022-07" db="EMBL/GenBank/DDBJ databases">
        <authorList>
            <person name="Li W.-J."/>
            <person name="Deng Q.-Q."/>
        </authorList>
    </citation>
    <scope>NUCLEOTIDE SEQUENCE</scope>
    <source>
        <strain evidence="3">SYSU M60031</strain>
    </source>
</reference>
<keyword evidence="4" id="KW-1185">Reference proteome</keyword>